<dbReference type="AlphaFoldDB" id="A0A835DRJ5"/>
<evidence type="ECO:0000313" key="2">
    <source>
        <dbReference type="EMBL" id="KAF8413938.1"/>
    </source>
</evidence>
<gene>
    <name evidence="2" type="ORF">HHK36_001934</name>
</gene>
<keyword evidence="3" id="KW-1185">Reference proteome</keyword>
<protein>
    <submittedName>
        <fullName evidence="2">Uncharacterized protein</fullName>
    </submittedName>
</protein>
<organism evidence="2 3">
    <name type="scientific">Tetracentron sinense</name>
    <name type="common">Spur-leaf</name>
    <dbReference type="NCBI Taxonomy" id="13715"/>
    <lineage>
        <taxon>Eukaryota</taxon>
        <taxon>Viridiplantae</taxon>
        <taxon>Streptophyta</taxon>
        <taxon>Embryophyta</taxon>
        <taxon>Tracheophyta</taxon>
        <taxon>Spermatophyta</taxon>
        <taxon>Magnoliopsida</taxon>
        <taxon>Trochodendrales</taxon>
        <taxon>Trochodendraceae</taxon>
        <taxon>Tetracentron</taxon>
    </lineage>
</organism>
<dbReference type="EMBL" id="JABCRI010000001">
    <property type="protein sequence ID" value="KAF8413938.1"/>
    <property type="molecule type" value="Genomic_DNA"/>
</dbReference>
<comment type="caution">
    <text evidence="2">The sequence shown here is derived from an EMBL/GenBank/DDBJ whole genome shotgun (WGS) entry which is preliminary data.</text>
</comment>
<reference evidence="2 3" key="1">
    <citation type="submission" date="2020-04" db="EMBL/GenBank/DDBJ databases">
        <title>Plant Genome Project.</title>
        <authorList>
            <person name="Zhang R.-G."/>
        </authorList>
    </citation>
    <scope>NUCLEOTIDE SEQUENCE [LARGE SCALE GENOMIC DNA]</scope>
    <source>
        <strain evidence="2">YNK0</strain>
        <tissue evidence="2">Leaf</tissue>
    </source>
</reference>
<dbReference type="Proteomes" id="UP000655225">
    <property type="component" value="Unassembled WGS sequence"/>
</dbReference>
<evidence type="ECO:0000256" key="1">
    <source>
        <dbReference type="SAM" id="MobiDB-lite"/>
    </source>
</evidence>
<evidence type="ECO:0000313" key="3">
    <source>
        <dbReference type="Proteomes" id="UP000655225"/>
    </source>
</evidence>
<name>A0A835DRJ5_TETSI</name>
<dbReference type="OrthoDB" id="780650at2759"/>
<sequence length="300" mass="33092">MILLSNEMVKVETWVDGKEGKEFVGVGARFGTTMESKEKHAHQTKLTLADPPDCCILPKNKSSLDAIDNNVLQKGENFDFDYNPSKGIDERRIRRSGSIVSRPLKKCSREQGPPEESIELAEPGLKIRFPLGTERMHTPIHSSNARKETPCGDPKVVDALPFREFPLIPAPEHLEILPNASAYVSNNIFDDLMEGDEEIALLSNMGDIDDIGSLGSGVLADPLCAATRDEDDEISSRAPQDSEDGVAKKHDSTAPFLSSKSIVMQRWGITISSIPHRTSSPELDGDVLARDMIREMLRKT</sequence>
<feature type="region of interest" description="Disordered" evidence="1">
    <location>
        <begin position="229"/>
        <end position="253"/>
    </location>
</feature>
<proteinExistence type="predicted"/>
<accession>A0A835DRJ5</accession>